<dbReference type="OrthoDB" id="9798100at2"/>
<dbReference type="GO" id="GO:0003677">
    <property type="term" value="F:DNA binding"/>
    <property type="evidence" value="ECO:0007669"/>
    <property type="project" value="UniProtKB-KW"/>
</dbReference>
<sequence>MLERSSTRIRTRKPTTPGEVLLEEFLKPAGITQSAFARHLGFDVKTINRLVRGHTSLDVGMARRIAAAVNTSAQFWINLQQAVDLYEADQHSGDLPEVLEAFKGEVD</sequence>
<dbReference type="InterPro" id="IPR001387">
    <property type="entry name" value="Cro/C1-type_HTH"/>
</dbReference>
<dbReference type="EMBL" id="VOSL01000140">
    <property type="protein sequence ID" value="TXD32088.1"/>
    <property type="molecule type" value="Genomic_DNA"/>
</dbReference>
<name>A0A5C6WW80_9DELT</name>
<accession>A0A5C6WW80</accession>
<evidence type="ECO:0000313" key="4">
    <source>
        <dbReference type="Proteomes" id="UP000321046"/>
    </source>
</evidence>
<dbReference type="RefSeq" id="WP_146976873.1">
    <property type="nucleotide sequence ID" value="NZ_VOSL01000140.1"/>
</dbReference>
<protein>
    <submittedName>
        <fullName evidence="3">HigA family addiction module antidote protein</fullName>
    </submittedName>
</protein>
<dbReference type="SUPFAM" id="SSF47413">
    <property type="entry name" value="lambda repressor-like DNA-binding domains"/>
    <property type="match status" value="1"/>
</dbReference>
<keyword evidence="1" id="KW-0238">DNA-binding</keyword>
<proteinExistence type="predicted"/>
<dbReference type="InterPro" id="IPR013430">
    <property type="entry name" value="Toxin_antidote_HigA"/>
</dbReference>
<dbReference type="InterPro" id="IPR010982">
    <property type="entry name" value="Lambda_DNA-bd_dom_sf"/>
</dbReference>
<dbReference type="SMART" id="SM00530">
    <property type="entry name" value="HTH_XRE"/>
    <property type="match status" value="1"/>
</dbReference>
<dbReference type="NCBIfam" id="TIGR02607">
    <property type="entry name" value="antidote_HigA"/>
    <property type="match status" value="1"/>
</dbReference>
<evidence type="ECO:0000313" key="3">
    <source>
        <dbReference type="EMBL" id="TXD32088.1"/>
    </source>
</evidence>
<evidence type="ECO:0000259" key="2">
    <source>
        <dbReference type="PROSITE" id="PS50943"/>
    </source>
</evidence>
<gene>
    <name evidence="3" type="ORF">FRC96_19020</name>
</gene>
<dbReference type="AlphaFoldDB" id="A0A5C6WW80"/>
<evidence type="ECO:0000256" key="1">
    <source>
        <dbReference type="ARBA" id="ARBA00023125"/>
    </source>
</evidence>
<organism evidence="3 4">
    <name type="scientific">Lujinxingia vulgaris</name>
    <dbReference type="NCBI Taxonomy" id="2600176"/>
    <lineage>
        <taxon>Bacteria</taxon>
        <taxon>Deltaproteobacteria</taxon>
        <taxon>Bradymonadales</taxon>
        <taxon>Lujinxingiaceae</taxon>
        <taxon>Lujinxingia</taxon>
    </lineage>
</organism>
<reference evidence="3 4" key="1">
    <citation type="submission" date="2019-08" db="EMBL/GenBank/DDBJ databases">
        <title>Bradymonadales sp. TMQ2.</title>
        <authorList>
            <person name="Liang Q."/>
        </authorList>
    </citation>
    <scope>NUCLEOTIDE SEQUENCE [LARGE SCALE GENOMIC DNA]</scope>
    <source>
        <strain evidence="3 4">TMQ2</strain>
    </source>
</reference>
<dbReference type="CDD" id="cd00093">
    <property type="entry name" value="HTH_XRE"/>
    <property type="match status" value="1"/>
</dbReference>
<dbReference type="PANTHER" id="PTHR36924:SF1">
    <property type="entry name" value="ANTITOXIN HIGA-1"/>
    <property type="match status" value="1"/>
</dbReference>
<comment type="caution">
    <text evidence="3">The sequence shown here is derived from an EMBL/GenBank/DDBJ whole genome shotgun (WGS) entry which is preliminary data.</text>
</comment>
<dbReference type="Pfam" id="PF01381">
    <property type="entry name" value="HTH_3"/>
    <property type="match status" value="1"/>
</dbReference>
<dbReference type="Gene3D" id="1.10.260.40">
    <property type="entry name" value="lambda repressor-like DNA-binding domains"/>
    <property type="match status" value="1"/>
</dbReference>
<dbReference type="Proteomes" id="UP000321046">
    <property type="component" value="Unassembled WGS sequence"/>
</dbReference>
<feature type="domain" description="HTH cro/C1-type" evidence="2">
    <location>
        <begin position="22"/>
        <end position="76"/>
    </location>
</feature>
<dbReference type="PROSITE" id="PS50943">
    <property type="entry name" value="HTH_CROC1"/>
    <property type="match status" value="1"/>
</dbReference>
<dbReference type="PANTHER" id="PTHR36924">
    <property type="entry name" value="ANTITOXIN HIGA-1"/>
    <property type="match status" value="1"/>
</dbReference>